<evidence type="ECO:0000256" key="5">
    <source>
        <dbReference type="ARBA" id="ARBA00023004"/>
    </source>
</evidence>
<dbReference type="PANTHER" id="PTHR24304:SF2">
    <property type="entry name" value="24-HYDROXYCHOLESTEROL 7-ALPHA-HYDROXYLASE"/>
    <property type="match status" value="1"/>
</dbReference>
<keyword evidence="6" id="KW-0503">Monooxygenase</keyword>
<keyword evidence="3 7" id="KW-0349">Heme</keyword>
<dbReference type="InterPro" id="IPR050529">
    <property type="entry name" value="CYP450_sterol_14alpha_dmase"/>
</dbReference>
<evidence type="ECO:0000256" key="6">
    <source>
        <dbReference type="ARBA" id="ARBA00023033"/>
    </source>
</evidence>
<dbReference type="GO" id="GO:0005506">
    <property type="term" value="F:iron ion binding"/>
    <property type="evidence" value="ECO:0007669"/>
    <property type="project" value="InterPro"/>
</dbReference>
<feature type="transmembrane region" description="Helical" evidence="9">
    <location>
        <begin position="21"/>
        <end position="40"/>
    </location>
</feature>
<evidence type="ECO:0000313" key="11">
    <source>
        <dbReference type="Proteomes" id="UP001239445"/>
    </source>
</evidence>
<proteinExistence type="inferred from homology"/>
<dbReference type="GO" id="GO:0008395">
    <property type="term" value="F:steroid hydroxylase activity"/>
    <property type="evidence" value="ECO:0007669"/>
    <property type="project" value="TreeGrafter"/>
</dbReference>
<dbReference type="PANTHER" id="PTHR24304">
    <property type="entry name" value="CYTOCHROME P450 FAMILY 7"/>
    <property type="match status" value="1"/>
</dbReference>
<gene>
    <name evidence="10" type="ORF">QBC47DRAFT_332054</name>
</gene>
<dbReference type="Proteomes" id="UP001239445">
    <property type="component" value="Unassembled WGS sequence"/>
</dbReference>
<dbReference type="InterPro" id="IPR002403">
    <property type="entry name" value="Cyt_P450_E_grp-IV"/>
</dbReference>
<reference evidence="10" key="1">
    <citation type="submission" date="2023-06" db="EMBL/GenBank/DDBJ databases">
        <title>Genome-scale phylogeny and comparative genomics of the fungal order Sordariales.</title>
        <authorList>
            <consortium name="Lawrence Berkeley National Laboratory"/>
            <person name="Hensen N."/>
            <person name="Bonometti L."/>
            <person name="Westerberg I."/>
            <person name="Brannstrom I.O."/>
            <person name="Guillou S."/>
            <person name="Cros-Aarteil S."/>
            <person name="Calhoun S."/>
            <person name="Haridas S."/>
            <person name="Kuo A."/>
            <person name="Mondo S."/>
            <person name="Pangilinan J."/>
            <person name="Riley R."/>
            <person name="Labutti K."/>
            <person name="Andreopoulos B."/>
            <person name="Lipzen A."/>
            <person name="Chen C."/>
            <person name="Yanf M."/>
            <person name="Daum C."/>
            <person name="Ng V."/>
            <person name="Clum A."/>
            <person name="Steindorff A."/>
            <person name="Ohm R."/>
            <person name="Martin F."/>
            <person name="Silar P."/>
            <person name="Natvig D."/>
            <person name="Lalanne C."/>
            <person name="Gautier V."/>
            <person name="Ament-Velasquez S.L."/>
            <person name="Kruys A."/>
            <person name="Hutchinson M.I."/>
            <person name="Powell A.J."/>
            <person name="Barry K."/>
            <person name="Miller A.N."/>
            <person name="Grigoriev I.V."/>
            <person name="Debuchy R."/>
            <person name="Gladieux P."/>
            <person name="Thoren M.H."/>
            <person name="Johannesson H."/>
        </authorList>
    </citation>
    <scope>NUCLEOTIDE SEQUENCE</scope>
    <source>
        <strain evidence="10">PSN4</strain>
    </source>
</reference>
<keyword evidence="9" id="KW-0472">Membrane</keyword>
<evidence type="ECO:0000256" key="2">
    <source>
        <dbReference type="ARBA" id="ARBA00010617"/>
    </source>
</evidence>
<dbReference type="EMBL" id="MU839847">
    <property type="protein sequence ID" value="KAK1750472.1"/>
    <property type="molecule type" value="Genomic_DNA"/>
</dbReference>
<dbReference type="PRINTS" id="PR00465">
    <property type="entry name" value="EP450IV"/>
</dbReference>
<dbReference type="InterPro" id="IPR036396">
    <property type="entry name" value="Cyt_P450_sf"/>
</dbReference>
<keyword evidence="5 7" id="KW-0408">Iron</keyword>
<keyword evidence="4 7" id="KW-0479">Metal-binding</keyword>
<keyword evidence="11" id="KW-1185">Reference proteome</keyword>
<comment type="caution">
    <text evidence="10">The sequence shown here is derived from an EMBL/GenBank/DDBJ whole genome shotgun (WGS) entry which is preliminary data.</text>
</comment>
<evidence type="ECO:0000256" key="8">
    <source>
        <dbReference type="SAM" id="MobiDB-lite"/>
    </source>
</evidence>
<feature type="binding site" description="axial binding residue" evidence="7">
    <location>
        <position position="491"/>
    </location>
    <ligand>
        <name>heme</name>
        <dbReference type="ChEBI" id="CHEBI:30413"/>
    </ligand>
    <ligandPart>
        <name>Fe</name>
        <dbReference type="ChEBI" id="CHEBI:18248"/>
    </ligandPart>
</feature>
<keyword evidence="9" id="KW-0812">Transmembrane</keyword>
<keyword evidence="9" id="KW-1133">Transmembrane helix</keyword>
<dbReference type="InterPro" id="IPR001128">
    <property type="entry name" value="Cyt_P450"/>
</dbReference>
<protein>
    <submittedName>
        <fullName evidence="10">Cytochrome P450 E-class, group IV</fullName>
    </submittedName>
</protein>
<evidence type="ECO:0000256" key="9">
    <source>
        <dbReference type="SAM" id="Phobius"/>
    </source>
</evidence>
<dbReference type="GO" id="GO:0016705">
    <property type="term" value="F:oxidoreductase activity, acting on paired donors, with incorporation or reduction of molecular oxygen"/>
    <property type="evidence" value="ECO:0007669"/>
    <property type="project" value="InterPro"/>
</dbReference>
<evidence type="ECO:0000256" key="7">
    <source>
        <dbReference type="PIRSR" id="PIRSR602403-1"/>
    </source>
</evidence>
<organism evidence="10 11">
    <name type="scientific">Echria macrotheca</name>
    <dbReference type="NCBI Taxonomy" id="438768"/>
    <lineage>
        <taxon>Eukaryota</taxon>
        <taxon>Fungi</taxon>
        <taxon>Dikarya</taxon>
        <taxon>Ascomycota</taxon>
        <taxon>Pezizomycotina</taxon>
        <taxon>Sordariomycetes</taxon>
        <taxon>Sordariomycetidae</taxon>
        <taxon>Sordariales</taxon>
        <taxon>Schizotheciaceae</taxon>
        <taxon>Echria</taxon>
    </lineage>
</organism>
<evidence type="ECO:0000313" key="10">
    <source>
        <dbReference type="EMBL" id="KAK1750472.1"/>
    </source>
</evidence>
<dbReference type="GO" id="GO:0020037">
    <property type="term" value="F:heme binding"/>
    <property type="evidence" value="ECO:0007669"/>
    <property type="project" value="InterPro"/>
</dbReference>
<evidence type="ECO:0000256" key="4">
    <source>
        <dbReference type="ARBA" id="ARBA00022723"/>
    </source>
</evidence>
<sequence length="557" mass="62969">METNMSSRAARAFFEAVPQNPTVLITAGLLAIVTAAVYLLSPGSNRAPALGETIPYFSNAYQYMTDMRSFLARAGKYLRSSSVVRFRLGPKKVYLVTKASNMQVLFRTTANVDTNIFFLMIQENLWASSKRDLDRFRNDPSGRLKNPAPGTEHIPAEKRYWAGLHHIFHEYLARTHESNALAANFQRQFAARLEERFPAGEWAAVRILEFVRADMTMAATTTLAGPRMLGLNPNLLRELWDFDEIAASLVWGLPKWINREAWKKRDRFNASCVRYLEDGWKDFDWDGPAASASWEPVWGSRYVRELVRWMRQCGFDKETMGGAMMILVIFGTNGNTIPIVAWCLIELVKDKDLLARVRAEIETTYVTDSATGTRTIDPQALVALPLFQSVFVEILRLHVSMNVTREAVGPITLGGYEIEKGAVLQAPTEISHFDEGVWGAPGHPAAEFWAERHLQYVDAVDEKGQVTRTPQFSMTGRSNDFFPFGGGVSICPGRFFAKQEIMLTAAMLVSRFDIEFVEWTTLDGSPSDRPAQNDVRWSGGASVPPDRDMKVRWRRRW</sequence>
<name>A0AAJ0B5C7_9PEZI</name>
<dbReference type="AlphaFoldDB" id="A0AAJ0B5C7"/>
<feature type="region of interest" description="Disordered" evidence="8">
    <location>
        <begin position="523"/>
        <end position="543"/>
    </location>
</feature>
<dbReference type="Pfam" id="PF00067">
    <property type="entry name" value="p450"/>
    <property type="match status" value="1"/>
</dbReference>
<evidence type="ECO:0000256" key="1">
    <source>
        <dbReference type="ARBA" id="ARBA00001971"/>
    </source>
</evidence>
<comment type="cofactor">
    <cofactor evidence="1 7">
        <name>heme</name>
        <dbReference type="ChEBI" id="CHEBI:30413"/>
    </cofactor>
</comment>
<dbReference type="Gene3D" id="1.10.630.10">
    <property type="entry name" value="Cytochrome P450"/>
    <property type="match status" value="1"/>
</dbReference>
<evidence type="ECO:0000256" key="3">
    <source>
        <dbReference type="ARBA" id="ARBA00022617"/>
    </source>
</evidence>
<dbReference type="SUPFAM" id="SSF48264">
    <property type="entry name" value="Cytochrome P450"/>
    <property type="match status" value="1"/>
</dbReference>
<accession>A0AAJ0B5C7</accession>
<keyword evidence="6" id="KW-0560">Oxidoreductase</keyword>
<dbReference type="CDD" id="cd11040">
    <property type="entry name" value="CYP7_CYP8-like"/>
    <property type="match status" value="1"/>
</dbReference>
<comment type="similarity">
    <text evidence="2">Belongs to the cytochrome P450 family.</text>
</comment>